<accession>R7RRW5</accession>
<comment type="similarity">
    <text evidence="1">Belongs to the LytR/CpsA/Psr (LCP) family.</text>
</comment>
<proteinExistence type="inferred from homology"/>
<dbReference type="Pfam" id="PF03816">
    <property type="entry name" value="LytR_cpsA_psr"/>
    <property type="match status" value="1"/>
</dbReference>
<keyword evidence="6" id="KW-1185">Reference proteome</keyword>
<dbReference type="OrthoDB" id="305468at2"/>
<comment type="caution">
    <text evidence="5">The sequence shown here is derived from an EMBL/GenBank/DDBJ whole genome shotgun (WGS) entry which is preliminary data.</text>
</comment>
<dbReference type="EMBL" id="CAVN010000094">
    <property type="protein sequence ID" value="CDF58106.1"/>
    <property type="molecule type" value="Genomic_DNA"/>
</dbReference>
<dbReference type="eggNOG" id="COG1316">
    <property type="taxonomic scope" value="Bacteria"/>
</dbReference>
<keyword evidence="2" id="KW-1133">Transmembrane helix</keyword>
<dbReference type="Pfam" id="PF13399">
    <property type="entry name" value="LytR_C"/>
    <property type="match status" value="1"/>
</dbReference>
<dbReference type="PANTHER" id="PTHR33392">
    <property type="entry name" value="POLYISOPRENYL-TEICHOIC ACID--PEPTIDOGLYCAN TEICHOIC ACID TRANSFERASE TAGU"/>
    <property type="match status" value="1"/>
</dbReference>
<evidence type="ECO:0000259" key="4">
    <source>
        <dbReference type="Pfam" id="PF13399"/>
    </source>
</evidence>
<organism evidence="5 6">
    <name type="scientific">Thermobrachium celere DSM 8682</name>
    <dbReference type="NCBI Taxonomy" id="941824"/>
    <lineage>
        <taxon>Bacteria</taxon>
        <taxon>Bacillati</taxon>
        <taxon>Bacillota</taxon>
        <taxon>Clostridia</taxon>
        <taxon>Eubacteriales</taxon>
        <taxon>Clostridiaceae</taxon>
        <taxon>Thermobrachium</taxon>
    </lineage>
</organism>
<protein>
    <submittedName>
        <fullName evidence="5">Cell envelope-associated transcriptional attenuator LytR-CpsA-Psr, subfamily M (As in PMID19099556)</fullName>
    </submittedName>
</protein>
<dbReference type="HOGENOM" id="CLU_016455_5_2_9"/>
<dbReference type="Gene3D" id="3.40.630.190">
    <property type="entry name" value="LCP protein"/>
    <property type="match status" value="1"/>
</dbReference>
<reference evidence="5" key="1">
    <citation type="submission" date="2013-03" db="EMBL/GenBank/DDBJ databases">
        <title>Draft genome sequence of the hydrogen-ethanol-producing anaerobic alkalithermophilic Caloramator celere.</title>
        <authorList>
            <person name="Ciranna A."/>
            <person name="Larjo A."/>
            <person name="Kivisto A."/>
            <person name="Santala V."/>
            <person name="Roos C."/>
            <person name="Karp M."/>
        </authorList>
    </citation>
    <scope>NUCLEOTIDE SEQUENCE [LARGE SCALE GENOMIC DNA]</scope>
    <source>
        <strain evidence="5">DSM 8682</strain>
    </source>
</reference>
<name>R7RRW5_9CLOT</name>
<dbReference type="PANTHER" id="PTHR33392:SF6">
    <property type="entry name" value="POLYISOPRENYL-TEICHOIC ACID--PEPTIDOGLYCAN TEICHOIC ACID TRANSFERASE TAGU"/>
    <property type="match status" value="1"/>
</dbReference>
<keyword evidence="2" id="KW-0472">Membrane</keyword>
<evidence type="ECO:0000259" key="3">
    <source>
        <dbReference type="Pfam" id="PF03816"/>
    </source>
</evidence>
<feature type="transmembrane region" description="Helical" evidence="2">
    <location>
        <begin position="7"/>
        <end position="24"/>
    </location>
</feature>
<feature type="domain" description="LytR/CpsA/Psr regulator C-terminal" evidence="4">
    <location>
        <begin position="286"/>
        <end position="347"/>
    </location>
</feature>
<dbReference type="RefSeq" id="WP_018661882.1">
    <property type="nucleotide sequence ID" value="NZ_HF952018.1"/>
</dbReference>
<sequence length="356" mass="41095">MKRIIKLVLVISLIVFIPIFLINFKVPEPINILVVGVDAGDYNNINAPKRTDTIMLVHLETKEKGVYIYSIPRDTRVSLNGEHQKINAVHAVGGIQLLKQKLEDMLNININYFVKIDYKAFRELVDAVEGVDVVIPHDMNYDARDIKIHFKKGEKVHLDGVKAEQFIRWRKNNDGTGYAMGDLGRISTQQEFLVKISEKFKSPLIIFRLPKVMKVISSNIKTDLSKVKIMRYSLYYLGIDKNNIKTKVMSGQPEYINSISYYIAKYNEDYDFLQNFGNIDKTSKRNIKIKILNSTNKNGLAARYKKIFEEKGYDVVEIGNYNKRFNKTVIYCYDEEISKEIKDILDCENVKLVGSL</sequence>
<dbReference type="Gene3D" id="3.30.70.2390">
    <property type="match status" value="1"/>
</dbReference>
<dbReference type="AlphaFoldDB" id="R7RRW5"/>
<evidence type="ECO:0000256" key="2">
    <source>
        <dbReference type="SAM" id="Phobius"/>
    </source>
</evidence>
<dbReference type="InterPro" id="IPR004474">
    <property type="entry name" value="LytR_CpsA_psr"/>
</dbReference>
<evidence type="ECO:0000256" key="1">
    <source>
        <dbReference type="ARBA" id="ARBA00006068"/>
    </source>
</evidence>
<gene>
    <name evidence="5" type="ORF">TCEL_00152</name>
</gene>
<dbReference type="NCBIfam" id="TIGR00350">
    <property type="entry name" value="lytR_cpsA_psr"/>
    <property type="match status" value="1"/>
</dbReference>
<feature type="domain" description="Cell envelope-related transcriptional attenuator" evidence="3">
    <location>
        <begin position="50"/>
        <end position="201"/>
    </location>
</feature>
<dbReference type="Proteomes" id="UP000014923">
    <property type="component" value="Unassembled WGS sequence"/>
</dbReference>
<dbReference type="InterPro" id="IPR027381">
    <property type="entry name" value="LytR/CpsA/Psr_C"/>
</dbReference>
<evidence type="ECO:0000313" key="6">
    <source>
        <dbReference type="Proteomes" id="UP000014923"/>
    </source>
</evidence>
<keyword evidence="2" id="KW-0812">Transmembrane</keyword>
<evidence type="ECO:0000313" key="5">
    <source>
        <dbReference type="EMBL" id="CDF58106.1"/>
    </source>
</evidence>
<dbReference type="InterPro" id="IPR050922">
    <property type="entry name" value="LytR/CpsA/Psr_CW_biosynth"/>
</dbReference>